<feature type="compositionally biased region" description="Polar residues" evidence="8">
    <location>
        <begin position="281"/>
        <end position="300"/>
    </location>
</feature>
<keyword evidence="2 9" id="KW-0812">Transmembrane</keyword>
<reference evidence="11 12" key="1">
    <citation type="submission" date="2016-07" db="EMBL/GenBank/DDBJ databases">
        <title>Pervasive Adenine N6-methylation of Active Genes in Fungi.</title>
        <authorList>
            <consortium name="DOE Joint Genome Institute"/>
            <person name="Mondo S.J."/>
            <person name="Dannebaum R.O."/>
            <person name="Kuo R.C."/>
            <person name="Labutti K."/>
            <person name="Haridas S."/>
            <person name="Kuo A."/>
            <person name="Salamov A."/>
            <person name="Ahrendt S.R."/>
            <person name="Lipzen A."/>
            <person name="Sullivan W."/>
            <person name="Andreopoulos W.B."/>
            <person name="Clum A."/>
            <person name="Lindquist E."/>
            <person name="Daum C."/>
            <person name="Ramamoorthy G.K."/>
            <person name="Gryganskyi A."/>
            <person name="Culley D."/>
            <person name="Magnuson J.K."/>
            <person name="James T.Y."/>
            <person name="O'Malley M.A."/>
            <person name="Stajich J.E."/>
            <person name="Spatafora J.W."/>
            <person name="Visel A."/>
            <person name="Grigoriev I.V."/>
        </authorList>
    </citation>
    <scope>NUCLEOTIDE SEQUENCE [LARGE SCALE GENOMIC DNA]</scope>
    <source>
        <strain evidence="11 12">NRRL 1336</strain>
    </source>
</reference>
<evidence type="ECO:0000256" key="9">
    <source>
        <dbReference type="SAM" id="Phobius"/>
    </source>
</evidence>
<evidence type="ECO:0000256" key="1">
    <source>
        <dbReference type="ARBA" id="ARBA00004141"/>
    </source>
</evidence>
<dbReference type="InterPro" id="IPR011016">
    <property type="entry name" value="Znf_RING-CH"/>
</dbReference>
<evidence type="ECO:0000313" key="11">
    <source>
        <dbReference type="EMBL" id="ORZ08933.1"/>
    </source>
</evidence>
<keyword evidence="6 9" id="KW-1133">Transmembrane helix</keyword>
<dbReference type="PANTHER" id="PTHR46283">
    <property type="entry name" value="E3 UBIQUITIN-PROTEIN LIGASE MARCH5"/>
    <property type="match status" value="1"/>
</dbReference>
<organism evidence="11 12">
    <name type="scientific">Absidia repens</name>
    <dbReference type="NCBI Taxonomy" id="90262"/>
    <lineage>
        <taxon>Eukaryota</taxon>
        <taxon>Fungi</taxon>
        <taxon>Fungi incertae sedis</taxon>
        <taxon>Mucoromycota</taxon>
        <taxon>Mucoromycotina</taxon>
        <taxon>Mucoromycetes</taxon>
        <taxon>Mucorales</taxon>
        <taxon>Cunninghamellaceae</taxon>
        <taxon>Absidia</taxon>
    </lineage>
</organism>
<evidence type="ECO:0000313" key="12">
    <source>
        <dbReference type="Proteomes" id="UP000193560"/>
    </source>
</evidence>
<keyword evidence="4" id="KW-0863">Zinc-finger</keyword>
<dbReference type="SUPFAM" id="SSF57850">
    <property type="entry name" value="RING/U-box"/>
    <property type="match status" value="1"/>
</dbReference>
<comment type="subcellular location">
    <subcellularLocation>
        <location evidence="1">Membrane</location>
        <topology evidence="1">Multi-pass membrane protein</topology>
    </subcellularLocation>
</comment>
<name>A0A1X2I479_9FUNG</name>
<keyword evidence="3" id="KW-0479">Metal-binding</keyword>
<feature type="domain" description="RING-CH-type" evidence="10">
    <location>
        <begin position="41"/>
        <end position="107"/>
    </location>
</feature>
<keyword evidence="5" id="KW-0862">Zinc</keyword>
<evidence type="ECO:0000256" key="6">
    <source>
        <dbReference type="ARBA" id="ARBA00022989"/>
    </source>
</evidence>
<proteinExistence type="predicted"/>
<dbReference type="InterPro" id="IPR013083">
    <property type="entry name" value="Znf_RING/FYVE/PHD"/>
</dbReference>
<sequence length="395" mass="44526">MSDTIGTDYMNDTVFENNMDMNERLATTATTSYNQQYDNDPTLSSERRCWICFGEDDDTDGRWVKPCPCSLVAHEQCLLDWITENQKGRSPMKKVLCPQCARPYYLLERNSISLRCLEFLRKAAKSTAPYLMVLGLGCSVLVAASTYGAYTILTLFGVEEGERLLGPTSSWTWRMFLGLPSIPFALIASRSRLADGILPVAAIILLRSGAPSAVSWPPSPALIAGSLPWIRLMYFTLYSMLRNYLAYKLSILPSTAGHRRSRHTRLSFGLFQVAVIGESENQTNPSQNVRERSSTIPNGDNQDEDMLYGRTHRDLNVTVLGALLWPTISGFIGKLLNQSKSIRRYLPEAFHRNVLGGCLFVVAKDLATLLYRYERICQRRSRRVRSFDDPPSEMS</sequence>
<evidence type="ECO:0000259" key="10">
    <source>
        <dbReference type="PROSITE" id="PS51292"/>
    </source>
</evidence>
<dbReference type="OrthoDB" id="5817083at2759"/>
<dbReference type="Pfam" id="PF12906">
    <property type="entry name" value="RINGv"/>
    <property type="match status" value="1"/>
</dbReference>
<dbReference type="SMART" id="SM00744">
    <property type="entry name" value="RINGv"/>
    <property type="match status" value="1"/>
</dbReference>
<dbReference type="AlphaFoldDB" id="A0A1X2I479"/>
<feature type="transmembrane region" description="Helical" evidence="9">
    <location>
        <begin position="130"/>
        <end position="150"/>
    </location>
</feature>
<dbReference type="PROSITE" id="PS51292">
    <property type="entry name" value="ZF_RING_CH"/>
    <property type="match status" value="1"/>
</dbReference>
<evidence type="ECO:0000256" key="7">
    <source>
        <dbReference type="ARBA" id="ARBA00023136"/>
    </source>
</evidence>
<dbReference type="GO" id="GO:0008270">
    <property type="term" value="F:zinc ion binding"/>
    <property type="evidence" value="ECO:0007669"/>
    <property type="project" value="UniProtKB-KW"/>
</dbReference>
<accession>A0A1X2I479</accession>
<keyword evidence="12" id="KW-1185">Reference proteome</keyword>
<dbReference type="Gene3D" id="3.30.40.10">
    <property type="entry name" value="Zinc/RING finger domain, C3HC4 (zinc finger)"/>
    <property type="match status" value="1"/>
</dbReference>
<evidence type="ECO:0000256" key="2">
    <source>
        <dbReference type="ARBA" id="ARBA00022692"/>
    </source>
</evidence>
<gene>
    <name evidence="11" type="ORF">BCR42DRAFT_382145</name>
</gene>
<feature type="region of interest" description="Disordered" evidence="8">
    <location>
        <begin position="281"/>
        <end position="304"/>
    </location>
</feature>
<evidence type="ECO:0000256" key="4">
    <source>
        <dbReference type="ARBA" id="ARBA00022771"/>
    </source>
</evidence>
<dbReference type="Proteomes" id="UP000193560">
    <property type="component" value="Unassembled WGS sequence"/>
</dbReference>
<dbReference type="EMBL" id="MCGE01000029">
    <property type="protein sequence ID" value="ORZ08933.1"/>
    <property type="molecule type" value="Genomic_DNA"/>
</dbReference>
<comment type="caution">
    <text evidence="11">The sequence shown here is derived from an EMBL/GenBank/DDBJ whole genome shotgun (WGS) entry which is preliminary data.</text>
</comment>
<evidence type="ECO:0000256" key="5">
    <source>
        <dbReference type="ARBA" id="ARBA00022833"/>
    </source>
</evidence>
<protein>
    <recommendedName>
        <fullName evidence="10">RING-CH-type domain-containing protein</fullName>
    </recommendedName>
</protein>
<dbReference type="STRING" id="90262.A0A1X2I479"/>
<evidence type="ECO:0000256" key="3">
    <source>
        <dbReference type="ARBA" id="ARBA00022723"/>
    </source>
</evidence>
<dbReference type="GO" id="GO:0016020">
    <property type="term" value="C:membrane"/>
    <property type="evidence" value="ECO:0007669"/>
    <property type="project" value="UniProtKB-SubCell"/>
</dbReference>
<keyword evidence="7 9" id="KW-0472">Membrane</keyword>
<evidence type="ECO:0000256" key="8">
    <source>
        <dbReference type="SAM" id="MobiDB-lite"/>
    </source>
</evidence>